<feature type="transmembrane region" description="Helical" evidence="1">
    <location>
        <begin position="29"/>
        <end position="47"/>
    </location>
</feature>
<reference evidence="2 3" key="1">
    <citation type="submission" date="2020-02" db="EMBL/GenBank/DDBJ databases">
        <authorList>
            <person name="Hogendoorn C."/>
        </authorList>
    </citation>
    <scope>NUCLEOTIDE SEQUENCE [LARGE SCALE GENOMIC DNA]</scope>
    <source>
        <strain evidence="2">R501</strain>
    </source>
</reference>
<organism evidence="2 3">
    <name type="scientific">Candidatus Hydrogenisulfobacillus filiaventi</name>
    <dbReference type="NCBI Taxonomy" id="2707344"/>
    <lineage>
        <taxon>Bacteria</taxon>
        <taxon>Bacillati</taxon>
        <taxon>Bacillota</taxon>
        <taxon>Clostridia</taxon>
        <taxon>Eubacteriales</taxon>
        <taxon>Clostridiales Family XVII. Incertae Sedis</taxon>
        <taxon>Candidatus Hydrogenisulfobacillus</taxon>
    </lineage>
</organism>
<gene>
    <name evidence="2" type="primary">nuoJ</name>
    <name evidence="2" type="ORF">R50_2358</name>
</gene>
<feature type="transmembrane region" description="Helical" evidence="1">
    <location>
        <begin position="89"/>
        <end position="105"/>
    </location>
</feature>
<dbReference type="GO" id="GO:0048038">
    <property type="term" value="F:quinone binding"/>
    <property type="evidence" value="ECO:0007669"/>
    <property type="project" value="UniProtKB-UniRule"/>
</dbReference>
<comment type="catalytic activity">
    <reaction evidence="1">
        <text>a quinone + NADH + 5 H(+)(in) = a quinol + NAD(+) + 4 H(+)(out)</text>
        <dbReference type="Rhea" id="RHEA:57888"/>
        <dbReference type="ChEBI" id="CHEBI:15378"/>
        <dbReference type="ChEBI" id="CHEBI:24646"/>
        <dbReference type="ChEBI" id="CHEBI:57540"/>
        <dbReference type="ChEBI" id="CHEBI:57945"/>
        <dbReference type="ChEBI" id="CHEBI:132124"/>
    </reaction>
</comment>
<evidence type="ECO:0000256" key="1">
    <source>
        <dbReference type="RuleBase" id="RU004429"/>
    </source>
</evidence>
<keyword evidence="3" id="KW-1185">Reference proteome</keyword>
<sequence>MKTMAILYGLTAAAAVALGIWVFLSNRAIVAGFALVGVMVLVGLLFWELGSPMLAGLQVLVYAGGVLVTMLFVIMLASSNEVLRPNSKGWLLSWVLVPLAGWVAYRHYPRHITHIGGAALGHWLLARNGVAFEMMAMLLLAALATAIVIHVAPAIRPVEAGRDPAPGGSDPDPRH</sequence>
<keyword evidence="1" id="KW-1133">Transmembrane helix</keyword>
<dbReference type="KEGG" id="hfv:R50_2358"/>
<evidence type="ECO:0000313" key="3">
    <source>
        <dbReference type="Proteomes" id="UP000503399"/>
    </source>
</evidence>
<dbReference type="EC" id="7.1.1.-" evidence="1"/>
<feature type="transmembrane region" description="Helical" evidence="1">
    <location>
        <begin position="6"/>
        <end position="24"/>
    </location>
</feature>
<keyword evidence="1" id="KW-0472">Membrane</keyword>
<dbReference type="Pfam" id="PF00499">
    <property type="entry name" value="Oxidored_q3"/>
    <property type="match status" value="1"/>
</dbReference>
<dbReference type="Gene3D" id="1.20.120.1200">
    <property type="entry name" value="NADH-ubiquinone/plastoquinone oxidoreductase chain 6, subunit NuoJ"/>
    <property type="match status" value="1"/>
</dbReference>
<dbReference type="GO" id="GO:0008137">
    <property type="term" value="F:NADH dehydrogenase (ubiquinone) activity"/>
    <property type="evidence" value="ECO:0007669"/>
    <property type="project" value="UniProtKB-UniRule"/>
</dbReference>
<comment type="similarity">
    <text evidence="1">Belongs to the complex I subunit 6 family.</text>
</comment>
<keyword evidence="1" id="KW-0812">Transmembrane</keyword>
<keyword evidence="1" id="KW-0520">NAD</keyword>
<evidence type="ECO:0000313" key="2">
    <source>
        <dbReference type="EMBL" id="CAB1129855.1"/>
    </source>
</evidence>
<proteinExistence type="inferred from homology"/>
<feature type="transmembrane region" description="Helical" evidence="1">
    <location>
        <begin position="59"/>
        <end position="77"/>
    </location>
</feature>
<dbReference type="EMBL" id="LR778114">
    <property type="protein sequence ID" value="CAB1129855.1"/>
    <property type="molecule type" value="Genomic_DNA"/>
</dbReference>
<protein>
    <recommendedName>
        <fullName evidence="1">NADH-quinone oxidoreductase subunit J</fullName>
        <ecNumber evidence="1">7.1.1.-</ecNumber>
    </recommendedName>
</protein>
<name>A0A6F8ZJE4_9FIRM</name>
<accession>A0A6F8ZJE4</accession>
<feature type="transmembrane region" description="Helical" evidence="1">
    <location>
        <begin position="130"/>
        <end position="152"/>
    </location>
</feature>
<dbReference type="InterPro" id="IPR001457">
    <property type="entry name" value="NADH_UbQ/plastoQ_OxRdtase_su6"/>
</dbReference>
<dbReference type="GO" id="GO:0005886">
    <property type="term" value="C:plasma membrane"/>
    <property type="evidence" value="ECO:0007669"/>
    <property type="project" value="UniProtKB-SubCell"/>
</dbReference>
<keyword evidence="1" id="KW-0874">Quinone</keyword>
<dbReference type="AlphaFoldDB" id="A0A6F8ZJE4"/>
<comment type="subcellular location">
    <subcellularLocation>
        <location evidence="1">Cell membrane</location>
        <topology evidence="1">Multi-pass membrane protein</topology>
    </subcellularLocation>
</comment>
<dbReference type="Proteomes" id="UP000503399">
    <property type="component" value="Chromosome"/>
</dbReference>
<dbReference type="InterPro" id="IPR042106">
    <property type="entry name" value="Nuo/plastoQ_OxRdtase_6_NuoJ"/>
</dbReference>
<keyword evidence="1" id="KW-1003">Cell membrane</keyword>
<comment type="function">
    <text evidence="1">NDH-1 shuttles electrons from NADH, via FMN and iron-sulfur (Fe-S) centers, to quinones in the respiratory chain. Couples the redox reaction to proton translocation (for every two electrons transferred, four hydrogen ions are translocated across the cytoplasmic membrane), and thus conserves the redox energy in a proton gradient.</text>
</comment>